<dbReference type="InterPro" id="IPR011604">
    <property type="entry name" value="PDDEXK-like_dom_sf"/>
</dbReference>
<gene>
    <name evidence="2" type="ORF">A2V49_00645</name>
</gene>
<name>A0A1F4UNN7_UNCKA</name>
<proteinExistence type="predicted"/>
<dbReference type="Gene3D" id="3.90.320.10">
    <property type="match status" value="1"/>
</dbReference>
<dbReference type="EMBL" id="MEUV01000001">
    <property type="protein sequence ID" value="OGC46539.1"/>
    <property type="molecule type" value="Genomic_DNA"/>
</dbReference>
<feature type="domain" description="PD-(D/E)XK endonuclease-like" evidence="1">
    <location>
        <begin position="1"/>
        <end position="230"/>
    </location>
</feature>
<evidence type="ECO:0000259" key="1">
    <source>
        <dbReference type="Pfam" id="PF12705"/>
    </source>
</evidence>
<dbReference type="AlphaFoldDB" id="A0A1F4UNN7"/>
<dbReference type="Pfam" id="PF12705">
    <property type="entry name" value="PDDEXK_1"/>
    <property type="match status" value="1"/>
</dbReference>
<organism evidence="2 3">
    <name type="scientific">candidate division WWE3 bacterium RBG_19FT_COMBO_34_6</name>
    <dbReference type="NCBI Taxonomy" id="1802612"/>
    <lineage>
        <taxon>Bacteria</taxon>
        <taxon>Katanobacteria</taxon>
    </lineage>
</organism>
<comment type="caution">
    <text evidence="2">The sequence shown here is derived from an EMBL/GenBank/DDBJ whole genome shotgun (WGS) entry which is preliminary data.</text>
</comment>
<protein>
    <recommendedName>
        <fullName evidence="1">PD-(D/E)XK endonuclease-like domain-containing protein</fullName>
    </recommendedName>
</protein>
<evidence type="ECO:0000313" key="2">
    <source>
        <dbReference type="EMBL" id="OGC46539.1"/>
    </source>
</evidence>
<accession>A0A1F4UNN7</accession>
<reference evidence="2 3" key="1">
    <citation type="journal article" date="2016" name="Nat. Commun.">
        <title>Thousands of microbial genomes shed light on interconnected biogeochemical processes in an aquifer system.</title>
        <authorList>
            <person name="Anantharaman K."/>
            <person name="Brown C.T."/>
            <person name="Hug L.A."/>
            <person name="Sharon I."/>
            <person name="Castelle C.J."/>
            <person name="Probst A.J."/>
            <person name="Thomas B.C."/>
            <person name="Singh A."/>
            <person name="Wilkins M.J."/>
            <person name="Karaoz U."/>
            <person name="Brodie E.L."/>
            <person name="Williams K.H."/>
            <person name="Hubbard S.S."/>
            <person name="Banfield J.F."/>
        </authorList>
    </citation>
    <scope>NUCLEOTIDE SEQUENCE [LARGE SCALE GENOMIC DNA]</scope>
</reference>
<dbReference type="SUPFAM" id="SSF52980">
    <property type="entry name" value="Restriction endonuclease-like"/>
    <property type="match status" value="1"/>
</dbReference>
<evidence type="ECO:0000313" key="3">
    <source>
        <dbReference type="Proteomes" id="UP000178615"/>
    </source>
</evidence>
<dbReference type="InterPro" id="IPR038726">
    <property type="entry name" value="PDDEXK_AddAB-type"/>
</dbReference>
<sequence length="235" mass="27239">MSFSQIDTYKICPLKYKYSYVLNVPVPPNHALSFGITIHDTLRDFHSKLLFKAVSLSELLDIYEKNWQPLGYVDEDHRKIQFEEGKKLLEKYYEQNKNDKTIPFALEKTFNLKIDGIKFYGRIDRIDKLDSGVEIIDYKTGATKTQEDVNKDDQVAFYAIAAKEALNLEPKKLTYYFIESGTKISTTRSPEQLEQKKKDVTEVIGEIKKGKFDAKSGLHCNWCDYNNICPFAYKG</sequence>
<dbReference type="Proteomes" id="UP000178615">
    <property type="component" value="Unassembled WGS sequence"/>
</dbReference>
<dbReference type="InterPro" id="IPR011335">
    <property type="entry name" value="Restrct_endonuc-II-like"/>
</dbReference>